<keyword evidence="4" id="KW-0378">Hydrolase</keyword>
<evidence type="ECO:0000313" key="10">
    <source>
        <dbReference type="Proteomes" id="UP001597383"/>
    </source>
</evidence>
<proteinExistence type="inferred from homology"/>
<dbReference type="Proteomes" id="UP001597383">
    <property type="component" value="Unassembled WGS sequence"/>
</dbReference>
<evidence type="ECO:0000256" key="3">
    <source>
        <dbReference type="ARBA" id="ARBA00022729"/>
    </source>
</evidence>
<keyword evidence="10" id="KW-1185">Reference proteome</keyword>
<organism evidence="9 10">
    <name type="scientific">Ornithinibacillus salinisoli</name>
    <dbReference type="NCBI Taxonomy" id="1848459"/>
    <lineage>
        <taxon>Bacteria</taxon>
        <taxon>Bacillati</taxon>
        <taxon>Bacillota</taxon>
        <taxon>Bacilli</taxon>
        <taxon>Bacillales</taxon>
        <taxon>Bacillaceae</taxon>
        <taxon>Ornithinibacillus</taxon>
    </lineage>
</organism>
<keyword evidence="5" id="KW-0788">Thiol protease</keyword>
<dbReference type="SUPFAM" id="SSF54001">
    <property type="entry name" value="Cysteine proteinases"/>
    <property type="match status" value="1"/>
</dbReference>
<dbReference type="Pfam" id="PF24568">
    <property type="entry name" value="CC_PcsB"/>
    <property type="match status" value="1"/>
</dbReference>
<accession>A0ABW4W0L7</accession>
<comment type="similarity">
    <text evidence="1">Belongs to the peptidase C40 family.</text>
</comment>
<evidence type="ECO:0000256" key="1">
    <source>
        <dbReference type="ARBA" id="ARBA00007074"/>
    </source>
</evidence>
<dbReference type="Pfam" id="PF00877">
    <property type="entry name" value="NLPC_P60"/>
    <property type="match status" value="1"/>
</dbReference>
<dbReference type="InterPro" id="IPR057309">
    <property type="entry name" value="PcsB_CC"/>
</dbReference>
<feature type="coiled-coil region" evidence="6">
    <location>
        <begin position="162"/>
        <end position="227"/>
    </location>
</feature>
<feature type="region of interest" description="Disordered" evidence="7">
    <location>
        <begin position="237"/>
        <end position="273"/>
    </location>
</feature>
<dbReference type="InterPro" id="IPR051202">
    <property type="entry name" value="Peptidase_C40"/>
</dbReference>
<evidence type="ECO:0000256" key="7">
    <source>
        <dbReference type="SAM" id="MobiDB-lite"/>
    </source>
</evidence>
<evidence type="ECO:0000256" key="5">
    <source>
        <dbReference type="ARBA" id="ARBA00022807"/>
    </source>
</evidence>
<evidence type="ECO:0000256" key="6">
    <source>
        <dbReference type="SAM" id="Coils"/>
    </source>
</evidence>
<reference evidence="10" key="1">
    <citation type="journal article" date="2019" name="Int. J. Syst. Evol. Microbiol.">
        <title>The Global Catalogue of Microorganisms (GCM) 10K type strain sequencing project: providing services to taxonomists for standard genome sequencing and annotation.</title>
        <authorList>
            <consortium name="The Broad Institute Genomics Platform"/>
            <consortium name="The Broad Institute Genome Sequencing Center for Infectious Disease"/>
            <person name="Wu L."/>
            <person name="Ma J."/>
        </authorList>
    </citation>
    <scope>NUCLEOTIDE SEQUENCE [LARGE SCALE GENOMIC DNA]</scope>
    <source>
        <strain evidence="10">R28</strain>
    </source>
</reference>
<feature type="domain" description="NlpC/P60" evidence="8">
    <location>
        <begin position="274"/>
        <end position="394"/>
    </location>
</feature>
<dbReference type="InterPro" id="IPR038765">
    <property type="entry name" value="Papain-like_cys_pep_sf"/>
</dbReference>
<dbReference type="Gene3D" id="6.10.250.3150">
    <property type="match status" value="1"/>
</dbReference>
<keyword evidence="6" id="KW-0175">Coiled coil</keyword>
<dbReference type="EMBL" id="JBHUHQ010000016">
    <property type="protein sequence ID" value="MFD2045108.1"/>
    <property type="molecule type" value="Genomic_DNA"/>
</dbReference>
<evidence type="ECO:0000259" key="8">
    <source>
        <dbReference type="PROSITE" id="PS51935"/>
    </source>
</evidence>
<dbReference type="PROSITE" id="PS51935">
    <property type="entry name" value="NLPC_P60"/>
    <property type="match status" value="1"/>
</dbReference>
<evidence type="ECO:0000313" key="9">
    <source>
        <dbReference type="EMBL" id="MFD2045108.1"/>
    </source>
</evidence>
<evidence type="ECO:0000256" key="4">
    <source>
        <dbReference type="ARBA" id="ARBA00022801"/>
    </source>
</evidence>
<dbReference type="Gene3D" id="3.90.1720.10">
    <property type="entry name" value="endopeptidase domain like (from Nostoc punctiforme)"/>
    <property type="match status" value="1"/>
</dbReference>
<dbReference type="PANTHER" id="PTHR47053">
    <property type="entry name" value="MUREIN DD-ENDOPEPTIDASE MEPH-RELATED"/>
    <property type="match status" value="1"/>
</dbReference>
<keyword evidence="2" id="KW-0645">Protease</keyword>
<comment type="caution">
    <text evidence="9">The sequence shown here is derived from an EMBL/GenBank/DDBJ whole genome shotgun (WGS) entry which is preliminary data.</text>
</comment>
<dbReference type="RefSeq" id="WP_377557722.1">
    <property type="nucleotide sequence ID" value="NZ_JBHUMI010000017.1"/>
</dbReference>
<evidence type="ECO:0000256" key="2">
    <source>
        <dbReference type="ARBA" id="ARBA00022670"/>
    </source>
</evidence>
<gene>
    <name evidence="9" type="ORF">ACFSJF_12580</name>
</gene>
<feature type="coiled-coil region" evidence="6">
    <location>
        <begin position="31"/>
        <end position="107"/>
    </location>
</feature>
<dbReference type="PANTHER" id="PTHR47053:SF1">
    <property type="entry name" value="MUREIN DD-ENDOPEPTIDASE MEPH-RELATED"/>
    <property type="match status" value="1"/>
</dbReference>
<name>A0ABW4W0L7_9BACI</name>
<protein>
    <submittedName>
        <fullName evidence="9">NlpC/P60 family protein</fullName>
    </submittedName>
</protein>
<dbReference type="InterPro" id="IPR000064">
    <property type="entry name" value="NLP_P60_dom"/>
</dbReference>
<keyword evidence="3" id="KW-0732">Signal</keyword>
<feature type="compositionally biased region" description="Low complexity" evidence="7">
    <location>
        <begin position="247"/>
        <end position="268"/>
    </location>
</feature>
<sequence length="396" mass="43303">MLKKAIISMATVTVVGIGSTFFTDSVQAETMNELQDRQSQIESERSEIKDSLSKAEAEIADVLIELEELNEEINRVEEALKENEKKLNETNDEISTKEAEIVELENAIQKRSDILKDRMVSYQKNGGNIGFLDIIFGSKSFGDFVSRVSAVTKITESDNDLIKQQEEDKASVETKLAELTDMQVELEGMQELILVQKDQNEEQKSVLKQKEKELTEKKEELQIKDSSLASIEAQVRRSIAEKRTPPATASASTSSNSNGNLTTLSKSSAPVSGSGNLSTVINAGYQYLGVPYVWGGKTPSGFDCSGFVSWAFAQGGYNIPSSTAALQSVGTKVSYSNIQPGDMVFFNTYKVNGHVGIYVGNGNFIGAQNSTGLAVANMTSGYWKNHFTGHVRRVGK</sequence>